<sequence>MIIGTLFREQAHEVNGILLLIHDRLRLNDSAIEEIIARRVSSLCPGGKERQFLVYETAVNLQGSQESCTAMFGEVGWFNLYFGDQARSMSSHGAGDLLKDWAFQEAMMTQFIEDWRLTLVGKYIPTEQLPARVLNP</sequence>
<gene>
    <name evidence="1" type="ORF">A2864_00145</name>
</gene>
<protein>
    <submittedName>
        <fullName evidence="1">Uncharacterized protein</fullName>
    </submittedName>
</protein>
<evidence type="ECO:0000313" key="2">
    <source>
        <dbReference type="Proteomes" id="UP000177900"/>
    </source>
</evidence>
<accession>A0A1G1WLB9</accession>
<reference evidence="1 2" key="1">
    <citation type="journal article" date="2016" name="Nat. Commun.">
        <title>Thousands of microbial genomes shed light on interconnected biogeochemical processes in an aquifer system.</title>
        <authorList>
            <person name="Anantharaman K."/>
            <person name="Brown C.T."/>
            <person name="Hug L.A."/>
            <person name="Sharon I."/>
            <person name="Castelle C.J."/>
            <person name="Probst A.J."/>
            <person name="Thomas B.C."/>
            <person name="Singh A."/>
            <person name="Wilkins M.J."/>
            <person name="Karaoz U."/>
            <person name="Brodie E.L."/>
            <person name="Williams K.H."/>
            <person name="Hubbard S.S."/>
            <person name="Banfield J.F."/>
        </authorList>
    </citation>
    <scope>NUCLEOTIDE SEQUENCE [LARGE SCALE GENOMIC DNA]</scope>
</reference>
<dbReference type="EMBL" id="MHCV01000005">
    <property type="protein sequence ID" value="OGY28007.1"/>
    <property type="molecule type" value="Genomic_DNA"/>
</dbReference>
<comment type="caution">
    <text evidence="1">The sequence shown here is derived from an EMBL/GenBank/DDBJ whole genome shotgun (WGS) entry which is preliminary data.</text>
</comment>
<dbReference type="Proteomes" id="UP000177900">
    <property type="component" value="Unassembled WGS sequence"/>
</dbReference>
<evidence type="ECO:0000313" key="1">
    <source>
        <dbReference type="EMBL" id="OGY28007.1"/>
    </source>
</evidence>
<name>A0A1G1WLB9_9BACT</name>
<proteinExistence type="predicted"/>
<dbReference type="AlphaFoldDB" id="A0A1G1WLB9"/>
<organism evidence="1 2">
    <name type="scientific">Candidatus Woykebacteria bacterium RIFCSPHIGHO2_01_FULL_39_12</name>
    <dbReference type="NCBI Taxonomy" id="1802599"/>
    <lineage>
        <taxon>Bacteria</taxon>
        <taxon>Candidatus Woykeibacteriota</taxon>
    </lineage>
</organism>